<name>A0A3M7RV34_BRAPC</name>
<sequence length="153" mass="17627">MKSKTLDNLCKSLIGTTLDYFIPFPRLNSFPETYIKKYKYDEYPKPLSISSNNFKISSASIFENNYNDTGEDYQKTKEAQILESKISLGVSITSSINCKTFRIFYSTSILKKLGLTTLQERRKIVILVDLDALIPNICVFFVLEKSEESENKY</sequence>
<evidence type="ECO:0000313" key="1">
    <source>
        <dbReference type="EMBL" id="RNA27320.1"/>
    </source>
</evidence>
<dbReference type="EMBL" id="REGN01002563">
    <property type="protein sequence ID" value="RNA27320.1"/>
    <property type="molecule type" value="Genomic_DNA"/>
</dbReference>
<proteinExistence type="predicted"/>
<organism evidence="1 2">
    <name type="scientific">Brachionus plicatilis</name>
    <name type="common">Marine rotifer</name>
    <name type="synonym">Brachionus muelleri</name>
    <dbReference type="NCBI Taxonomy" id="10195"/>
    <lineage>
        <taxon>Eukaryota</taxon>
        <taxon>Metazoa</taxon>
        <taxon>Spiralia</taxon>
        <taxon>Gnathifera</taxon>
        <taxon>Rotifera</taxon>
        <taxon>Eurotatoria</taxon>
        <taxon>Monogononta</taxon>
        <taxon>Pseudotrocha</taxon>
        <taxon>Ploima</taxon>
        <taxon>Brachionidae</taxon>
        <taxon>Brachionus</taxon>
    </lineage>
</organism>
<dbReference type="AlphaFoldDB" id="A0A3M7RV34"/>
<gene>
    <name evidence="1" type="ORF">BpHYR1_034310</name>
</gene>
<keyword evidence="2" id="KW-1185">Reference proteome</keyword>
<dbReference type="Proteomes" id="UP000276133">
    <property type="component" value="Unassembled WGS sequence"/>
</dbReference>
<comment type="caution">
    <text evidence="1">The sequence shown here is derived from an EMBL/GenBank/DDBJ whole genome shotgun (WGS) entry which is preliminary data.</text>
</comment>
<reference evidence="1 2" key="1">
    <citation type="journal article" date="2018" name="Sci. Rep.">
        <title>Genomic signatures of local adaptation to the degree of environmental predictability in rotifers.</title>
        <authorList>
            <person name="Franch-Gras L."/>
            <person name="Hahn C."/>
            <person name="Garcia-Roger E.M."/>
            <person name="Carmona M.J."/>
            <person name="Serra M."/>
            <person name="Gomez A."/>
        </authorList>
    </citation>
    <scope>NUCLEOTIDE SEQUENCE [LARGE SCALE GENOMIC DNA]</scope>
    <source>
        <strain evidence="1">HYR1</strain>
    </source>
</reference>
<accession>A0A3M7RV34</accession>
<evidence type="ECO:0000313" key="2">
    <source>
        <dbReference type="Proteomes" id="UP000276133"/>
    </source>
</evidence>
<protein>
    <submittedName>
        <fullName evidence="1">Uncharacterized protein</fullName>
    </submittedName>
</protein>